<proteinExistence type="predicted"/>
<evidence type="ECO:0000313" key="1">
    <source>
        <dbReference type="EMBL" id="KAK4243394.1"/>
    </source>
</evidence>
<reference evidence="1" key="1">
    <citation type="journal article" date="2023" name="Mol. Phylogenet. Evol.">
        <title>Genome-scale phylogeny and comparative genomics of the fungal order Sordariales.</title>
        <authorList>
            <person name="Hensen N."/>
            <person name="Bonometti L."/>
            <person name="Westerberg I."/>
            <person name="Brannstrom I.O."/>
            <person name="Guillou S."/>
            <person name="Cros-Aarteil S."/>
            <person name="Calhoun S."/>
            <person name="Haridas S."/>
            <person name="Kuo A."/>
            <person name="Mondo S."/>
            <person name="Pangilinan J."/>
            <person name="Riley R."/>
            <person name="LaButti K."/>
            <person name="Andreopoulos B."/>
            <person name="Lipzen A."/>
            <person name="Chen C."/>
            <person name="Yan M."/>
            <person name="Daum C."/>
            <person name="Ng V."/>
            <person name="Clum A."/>
            <person name="Steindorff A."/>
            <person name="Ohm R.A."/>
            <person name="Martin F."/>
            <person name="Silar P."/>
            <person name="Natvig D.O."/>
            <person name="Lalanne C."/>
            <person name="Gautier V."/>
            <person name="Ament-Velasquez S.L."/>
            <person name="Kruys A."/>
            <person name="Hutchinson M.I."/>
            <person name="Powell A.J."/>
            <person name="Barry K."/>
            <person name="Miller A.N."/>
            <person name="Grigoriev I.V."/>
            <person name="Debuchy R."/>
            <person name="Gladieux P."/>
            <person name="Hiltunen Thoren M."/>
            <person name="Johannesson H."/>
        </authorList>
    </citation>
    <scope>NUCLEOTIDE SEQUENCE</scope>
    <source>
        <strain evidence="1">CBS 359.72</strain>
    </source>
</reference>
<name>A0AAN7HKG4_9PEZI</name>
<dbReference type="AlphaFoldDB" id="A0AAN7HKG4"/>
<gene>
    <name evidence="1" type="ORF">C7999DRAFT_18247</name>
</gene>
<evidence type="ECO:0000313" key="2">
    <source>
        <dbReference type="Proteomes" id="UP001303647"/>
    </source>
</evidence>
<comment type="caution">
    <text evidence="1">The sequence shown here is derived from an EMBL/GenBank/DDBJ whole genome shotgun (WGS) entry which is preliminary data.</text>
</comment>
<keyword evidence="2" id="KW-1185">Reference proteome</keyword>
<dbReference type="EMBL" id="MU857822">
    <property type="protein sequence ID" value="KAK4243394.1"/>
    <property type="molecule type" value="Genomic_DNA"/>
</dbReference>
<dbReference type="Proteomes" id="UP001303647">
    <property type="component" value="Unassembled WGS sequence"/>
</dbReference>
<sequence length="493" mass="56032">MPRLFFRLALVTRLRKRAGAKRTTNPDAVPLPLPIGSIPGTGSAHLDAPQQLDGVDELDEPVESAISTATATSSISNSPSNMAVAQVTTLEALPAELRRHILSHLTDDLADLRAFVLASPVFYQQYLLDRKALLSAGLKTALDNLLVDAYAVQASAPLYDSAADSRHAHVQPETIRLFIDNYVALRLSATPDAILEECCTEEDLLGMAAFYYSLARPLSVECAIRFLNRLDTSLEVGNLSATESSRLLRALYRWQLYCNLFGQGPNGRRKVPQLGHGEHLDVFFCIFRPWEIEEIYCIYVLLRDTYGDVLDAIAWDLHKDHPKFQDWPNPLPPGTWDLENSCKALVFLSLLGSIRESVMEGTSMRGLLPFADTVREDEHDELVELMQYYLVHGDEVTEHVFSWTNQFFRRERHPLEDDRMEARRVRFPFSGDAEDGPPLAWVIYWRGRYSNRYGGAIQASLQTWGYVFWDGKRLIKIKGTEEVLREREHHRQW</sequence>
<reference evidence="1" key="2">
    <citation type="submission" date="2023-05" db="EMBL/GenBank/DDBJ databases">
        <authorList>
            <consortium name="Lawrence Berkeley National Laboratory"/>
            <person name="Steindorff A."/>
            <person name="Hensen N."/>
            <person name="Bonometti L."/>
            <person name="Westerberg I."/>
            <person name="Brannstrom I.O."/>
            <person name="Guillou S."/>
            <person name="Cros-Aarteil S."/>
            <person name="Calhoun S."/>
            <person name="Haridas S."/>
            <person name="Kuo A."/>
            <person name="Mondo S."/>
            <person name="Pangilinan J."/>
            <person name="Riley R."/>
            <person name="Labutti K."/>
            <person name="Andreopoulos B."/>
            <person name="Lipzen A."/>
            <person name="Chen C."/>
            <person name="Yanf M."/>
            <person name="Daum C."/>
            <person name="Ng V."/>
            <person name="Clum A."/>
            <person name="Ohm R."/>
            <person name="Martin F."/>
            <person name="Silar P."/>
            <person name="Natvig D."/>
            <person name="Lalanne C."/>
            <person name="Gautier V."/>
            <person name="Ament-Velasquez S.L."/>
            <person name="Kruys A."/>
            <person name="Hutchinson M.I."/>
            <person name="Powell A.J."/>
            <person name="Barry K."/>
            <person name="Miller A.N."/>
            <person name="Grigoriev I.V."/>
            <person name="Debuchy R."/>
            <person name="Gladieux P."/>
            <person name="Thoren M.H."/>
            <person name="Johannesson H."/>
        </authorList>
    </citation>
    <scope>NUCLEOTIDE SEQUENCE</scope>
    <source>
        <strain evidence="1">CBS 359.72</strain>
    </source>
</reference>
<accession>A0AAN7HKG4</accession>
<organism evidence="1 2">
    <name type="scientific">Corynascus novoguineensis</name>
    <dbReference type="NCBI Taxonomy" id="1126955"/>
    <lineage>
        <taxon>Eukaryota</taxon>
        <taxon>Fungi</taxon>
        <taxon>Dikarya</taxon>
        <taxon>Ascomycota</taxon>
        <taxon>Pezizomycotina</taxon>
        <taxon>Sordariomycetes</taxon>
        <taxon>Sordariomycetidae</taxon>
        <taxon>Sordariales</taxon>
        <taxon>Chaetomiaceae</taxon>
        <taxon>Corynascus</taxon>
    </lineage>
</organism>
<protein>
    <submittedName>
        <fullName evidence="1">Uncharacterized protein</fullName>
    </submittedName>
</protein>